<sequence>MPTCKLREATLDDSHAVYALICELKQKKPTIATLSPAALP</sequence>
<organism evidence="1 2">
    <name type="scientific">Raoultella terrigena</name>
    <name type="common">Klebsiella terrigena</name>
    <dbReference type="NCBI Taxonomy" id="577"/>
    <lineage>
        <taxon>Bacteria</taxon>
        <taxon>Pseudomonadati</taxon>
        <taxon>Pseudomonadota</taxon>
        <taxon>Gammaproteobacteria</taxon>
        <taxon>Enterobacterales</taxon>
        <taxon>Enterobacteriaceae</taxon>
        <taxon>Klebsiella/Raoultella group</taxon>
        <taxon>Raoultella</taxon>
    </lineage>
</organism>
<protein>
    <submittedName>
        <fullName evidence="1">Aminoalkylphosphonic acid N-acetyltransferase</fullName>
    </submittedName>
</protein>
<name>A0A3P8KLD7_RAOTE</name>
<accession>A0A3P8KLD7</accession>
<proteinExistence type="predicted"/>
<evidence type="ECO:0000313" key="2">
    <source>
        <dbReference type="Proteomes" id="UP000274346"/>
    </source>
</evidence>
<dbReference type="AlphaFoldDB" id="A0A3P8KLD7"/>
<gene>
    <name evidence="1" type="ORF">NCTC13098_06785</name>
</gene>
<dbReference type="EMBL" id="LR131271">
    <property type="protein sequence ID" value="VDR30345.1"/>
    <property type="molecule type" value="Genomic_DNA"/>
</dbReference>
<dbReference type="Proteomes" id="UP000274346">
    <property type="component" value="Chromosome"/>
</dbReference>
<dbReference type="KEGG" id="rtg:NCTC13098_06785"/>
<evidence type="ECO:0000313" key="1">
    <source>
        <dbReference type="EMBL" id="VDR30345.1"/>
    </source>
</evidence>
<keyword evidence="1" id="KW-0808">Transferase</keyword>
<reference evidence="1 2" key="1">
    <citation type="submission" date="2018-12" db="EMBL/GenBank/DDBJ databases">
        <authorList>
            <consortium name="Pathogen Informatics"/>
        </authorList>
    </citation>
    <scope>NUCLEOTIDE SEQUENCE [LARGE SCALE GENOMIC DNA]</scope>
    <source>
        <strain evidence="1 2">NCTC13098</strain>
    </source>
</reference>
<dbReference type="GO" id="GO:0016740">
    <property type="term" value="F:transferase activity"/>
    <property type="evidence" value="ECO:0007669"/>
    <property type="project" value="UniProtKB-KW"/>
</dbReference>